<dbReference type="InterPro" id="IPR036719">
    <property type="entry name" value="Neuro-gated_channel_TM_sf"/>
</dbReference>
<keyword evidence="10" id="KW-1185">Reference proteome</keyword>
<feature type="domain" description="Neurotransmitter-gated ion-channel transmembrane" evidence="9">
    <location>
        <begin position="242"/>
        <end position="526"/>
    </location>
</feature>
<keyword evidence="4 6" id="KW-0472">Membrane</keyword>
<evidence type="ECO:0000259" key="9">
    <source>
        <dbReference type="Pfam" id="PF02932"/>
    </source>
</evidence>
<protein>
    <submittedName>
        <fullName evidence="11">Uncharacterized protein</fullName>
    </submittedName>
</protein>
<dbReference type="GO" id="GO:0004888">
    <property type="term" value="F:transmembrane signaling receptor activity"/>
    <property type="evidence" value="ECO:0007669"/>
    <property type="project" value="InterPro"/>
</dbReference>
<feature type="signal peptide" evidence="7">
    <location>
        <begin position="1"/>
        <end position="33"/>
    </location>
</feature>
<feature type="transmembrane region" description="Helical" evidence="6">
    <location>
        <begin position="303"/>
        <end position="324"/>
    </location>
</feature>
<feature type="region of interest" description="Disordered" evidence="5">
    <location>
        <begin position="38"/>
        <end position="75"/>
    </location>
</feature>
<dbReference type="InterPro" id="IPR006029">
    <property type="entry name" value="Neurotrans-gated_channel_TM"/>
</dbReference>
<dbReference type="InterPro" id="IPR038050">
    <property type="entry name" value="Neuro_actylchol_rec"/>
</dbReference>
<evidence type="ECO:0000256" key="5">
    <source>
        <dbReference type="SAM" id="MobiDB-lite"/>
    </source>
</evidence>
<name>A0A915NK41_9BILA</name>
<dbReference type="InterPro" id="IPR006202">
    <property type="entry name" value="Neur_chan_lig-bd"/>
</dbReference>
<comment type="subcellular location">
    <subcellularLocation>
        <location evidence="1">Membrane</location>
        <topology evidence="1">Multi-pass membrane protein</topology>
    </subcellularLocation>
</comment>
<dbReference type="InterPro" id="IPR036734">
    <property type="entry name" value="Neur_chan_lig-bd_sf"/>
</dbReference>
<keyword evidence="2 6" id="KW-0812">Transmembrane</keyword>
<evidence type="ECO:0000256" key="2">
    <source>
        <dbReference type="ARBA" id="ARBA00022692"/>
    </source>
</evidence>
<evidence type="ECO:0000256" key="3">
    <source>
        <dbReference type="ARBA" id="ARBA00022989"/>
    </source>
</evidence>
<feature type="compositionally biased region" description="Low complexity" evidence="5">
    <location>
        <begin position="421"/>
        <end position="430"/>
    </location>
</feature>
<accession>A0A915NK41</accession>
<feature type="transmembrane region" description="Helical" evidence="6">
    <location>
        <begin position="236"/>
        <end position="259"/>
    </location>
</feature>
<evidence type="ECO:0000256" key="6">
    <source>
        <dbReference type="SAM" id="Phobius"/>
    </source>
</evidence>
<evidence type="ECO:0000313" key="11">
    <source>
        <dbReference type="WBParaSite" id="scf7180000417615.g1503"/>
    </source>
</evidence>
<feature type="transmembrane region" description="Helical" evidence="6">
    <location>
        <begin position="85"/>
        <end position="111"/>
    </location>
</feature>
<dbReference type="PANTHER" id="PTHR18945">
    <property type="entry name" value="NEUROTRANSMITTER GATED ION CHANNEL"/>
    <property type="match status" value="1"/>
</dbReference>
<feature type="transmembrane region" description="Helical" evidence="6">
    <location>
        <begin position="517"/>
        <end position="536"/>
    </location>
</feature>
<dbReference type="WBParaSite" id="scf7180000417615.g1503">
    <property type="protein sequence ID" value="scf7180000417615.g1503"/>
    <property type="gene ID" value="scf7180000417615.g1503"/>
</dbReference>
<dbReference type="SUPFAM" id="SSF90112">
    <property type="entry name" value="Neurotransmitter-gated ion-channel transmembrane pore"/>
    <property type="match status" value="1"/>
</dbReference>
<dbReference type="GO" id="GO:0016020">
    <property type="term" value="C:membrane"/>
    <property type="evidence" value="ECO:0007669"/>
    <property type="project" value="UniProtKB-SubCell"/>
</dbReference>
<keyword evidence="7" id="KW-0732">Signal</keyword>
<feature type="chain" id="PRO_5036850902" evidence="7">
    <location>
        <begin position="34"/>
        <end position="548"/>
    </location>
</feature>
<evidence type="ECO:0000313" key="10">
    <source>
        <dbReference type="Proteomes" id="UP000887560"/>
    </source>
</evidence>
<feature type="transmembrane region" description="Helical" evidence="6">
    <location>
        <begin position="271"/>
        <end position="291"/>
    </location>
</feature>
<sequence>MFFRRSSTGSIYNKIFCLSVVVLLLGTLFVADAASAKKPKEKEKDKEGKVKEEGDKDKDNKKTTDGGKPKTETKVEEDCPLGTSIIIVLVVLGFIALLMTILAVVFICLFFTLKSKMEKMEVDAKAALKWAEMDKDYSKLELGSAYHTKLIVPAKTIWQPKIFVYNSMDTKDMLNDEKYDARVKYNGQIKINIPQYVTWLVHTSQPPLQSHFAGNSEWNLINVSVQYVFHLRRRPIFYITVIVVPIFLISTLSILGIFTPGSSDGPRGEKVSLGLGSLLAMTVLLGIVAGAMPKSNSIPLLGVYILVVILLCAISVAISMAFMASSKRYVEGARIPSQLTYKLSLVRPRIRRTKDLKRINKEEEGEGLLLSRGKSLREQLFIGGIRFTEPYMEEEGGEGGDCEENKNNYGSFGETKEKLNNKNGVLNNNNRRLSPKLEDNFNGDNKKRRATTTNIDISNIPLFFEHLTIELSTIRTMLGFVVETQRGFRKRLERDKTREKIESEWARIFVKLDYACLIIFQFLNLISLLVFLKFAWTDSPKEPERQLV</sequence>
<dbReference type="Gene3D" id="2.70.170.10">
    <property type="entry name" value="Neurotransmitter-gated ion-channel ligand-binding domain"/>
    <property type="match status" value="1"/>
</dbReference>
<feature type="region of interest" description="Disordered" evidence="5">
    <location>
        <begin position="393"/>
        <end position="445"/>
    </location>
</feature>
<feature type="compositionally biased region" description="Acidic residues" evidence="5">
    <location>
        <begin position="393"/>
        <end position="402"/>
    </location>
</feature>
<keyword evidence="3 6" id="KW-1133">Transmembrane helix</keyword>
<evidence type="ECO:0000256" key="4">
    <source>
        <dbReference type="ARBA" id="ARBA00023136"/>
    </source>
</evidence>
<dbReference type="CDD" id="cd19051">
    <property type="entry name" value="LGIC_TM_cation"/>
    <property type="match status" value="1"/>
</dbReference>
<dbReference type="SUPFAM" id="SSF63712">
    <property type="entry name" value="Nicotinic receptor ligand binding domain-like"/>
    <property type="match status" value="1"/>
</dbReference>
<dbReference type="Pfam" id="PF02931">
    <property type="entry name" value="Neur_chan_LBD"/>
    <property type="match status" value="1"/>
</dbReference>
<dbReference type="AlphaFoldDB" id="A0A915NK41"/>
<organism evidence="10 11">
    <name type="scientific">Meloidogyne floridensis</name>
    <dbReference type="NCBI Taxonomy" id="298350"/>
    <lineage>
        <taxon>Eukaryota</taxon>
        <taxon>Metazoa</taxon>
        <taxon>Ecdysozoa</taxon>
        <taxon>Nematoda</taxon>
        <taxon>Chromadorea</taxon>
        <taxon>Rhabditida</taxon>
        <taxon>Tylenchina</taxon>
        <taxon>Tylenchomorpha</taxon>
        <taxon>Tylenchoidea</taxon>
        <taxon>Meloidogynidae</taxon>
        <taxon>Meloidogyninae</taxon>
        <taxon>Meloidogyne</taxon>
    </lineage>
</organism>
<dbReference type="Gene3D" id="1.20.58.390">
    <property type="entry name" value="Neurotransmitter-gated ion-channel transmembrane domain"/>
    <property type="match status" value="1"/>
</dbReference>
<dbReference type="Pfam" id="PF02932">
    <property type="entry name" value="Neur_chan_memb"/>
    <property type="match status" value="1"/>
</dbReference>
<evidence type="ECO:0000259" key="8">
    <source>
        <dbReference type="Pfam" id="PF02931"/>
    </source>
</evidence>
<evidence type="ECO:0000256" key="7">
    <source>
        <dbReference type="SAM" id="SignalP"/>
    </source>
</evidence>
<dbReference type="Proteomes" id="UP000887560">
    <property type="component" value="Unplaced"/>
</dbReference>
<evidence type="ECO:0000256" key="1">
    <source>
        <dbReference type="ARBA" id="ARBA00004141"/>
    </source>
</evidence>
<feature type="domain" description="Neurotransmitter-gated ion-channel ligand-binding" evidence="8">
    <location>
        <begin position="105"/>
        <end position="198"/>
    </location>
</feature>
<proteinExistence type="predicted"/>
<reference evidence="11" key="1">
    <citation type="submission" date="2022-11" db="UniProtKB">
        <authorList>
            <consortium name="WormBaseParasite"/>
        </authorList>
    </citation>
    <scope>IDENTIFICATION</scope>
</reference>
<dbReference type="InterPro" id="IPR006201">
    <property type="entry name" value="Neur_channel"/>
</dbReference>
<dbReference type="GO" id="GO:0005230">
    <property type="term" value="F:extracellular ligand-gated monoatomic ion channel activity"/>
    <property type="evidence" value="ECO:0007669"/>
    <property type="project" value="InterPro"/>
</dbReference>